<feature type="compositionally biased region" description="Polar residues" evidence="1">
    <location>
        <begin position="15"/>
        <end position="25"/>
    </location>
</feature>
<comment type="caution">
    <text evidence="2">The sequence shown here is derived from an EMBL/GenBank/DDBJ whole genome shotgun (WGS) entry which is preliminary data.</text>
</comment>
<reference evidence="2" key="1">
    <citation type="journal article" date="2015" name="Nature">
        <title>Complex archaea that bridge the gap between prokaryotes and eukaryotes.</title>
        <authorList>
            <person name="Spang A."/>
            <person name="Saw J.H."/>
            <person name="Jorgensen S.L."/>
            <person name="Zaremba-Niedzwiedzka K."/>
            <person name="Martijn J."/>
            <person name="Lind A.E."/>
            <person name="van Eijk R."/>
            <person name="Schleper C."/>
            <person name="Guy L."/>
            <person name="Ettema T.J."/>
        </authorList>
    </citation>
    <scope>NUCLEOTIDE SEQUENCE</scope>
</reference>
<name>A0A0F9AS39_9ZZZZ</name>
<proteinExistence type="predicted"/>
<evidence type="ECO:0000256" key="1">
    <source>
        <dbReference type="SAM" id="MobiDB-lite"/>
    </source>
</evidence>
<protein>
    <submittedName>
        <fullName evidence="2">Uncharacterized protein</fullName>
    </submittedName>
</protein>
<feature type="region of interest" description="Disordered" evidence="1">
    <location>
        <begin position="1"/>
        <end position="25"/>
    </location>
</feature>
<dbReference type="AlphaFoldDB" id="A0A0F9AS39"/>
<dbReference type="EMBL" id="LAZR01041347">
    <property type="protein sequence ID" value="KKL12225.1"/>
    <property type="molecule type" value="Genomic_DNA"/>
</dbReference>
<gene>
    <name evidence="2" type="ORF">LCGC14_2537870</name>
</gene>
<sequence length="25" mass="2716">MAHTRTWDAPYEATPPNTQNASQGA</sequence>
<evidence type="ECO:0000313" key="2">
    <source>
        <dbReference type="EMBL" id="KKL12225.1"/>
    </source>
</evidence>
<feature type="non-terminal residue" evidence="2">
    <location>
        <position position="25"/>
    </location>
</feature>
<organism evidence="2">
    <name type="scientific">marine sediment metagenome</name>
    <dbReference type="NCBI Taxonomy" id="412755"/>
    <lineage>
        <taxon>unclassified sequences</taxon>
        <taxon>metagenomes</taxon>
        <taxon>ecological metagenomes</taxon>
    </lineage>
</organism>
<accession>A0A0F9AS39</accession>